<reference evidence="2" key="2">
    <citation type="submission" date="2020-09" db="EMBL/GenBank/DDBJ databases">
        <authorList>
            <person name="Sun Q."/>
            <person name="Zhou Y."/>
        </authorList>
    </citation>
    <scope>NUCLEOTIDE SEQUENCE</scope>
    <source>
        <strain evidence="2">CGMCC 4.7306</strain>
    </source>
</reference>
<reference evidence="2" key="1">
    <citation type="journal article" date="2014" name="Int. J. Syst. Evol. Microbiol.">
        <title>Complete genome sequence of Corynebacterium casei LMG S-19264T (=DSM 44701T), isolated from a smear-ripened cheese.</title>
        <authorList>
            <consortium name="US DOE Joint Genome Institute (JGI-PGF)"/>
            <person name="Walter F."/>
            <person name="Albersmeier A."/>
            <person name="Kalinowski J."/>
            <person name="Ruckert C."/>
        </authorList>
    </citation>
    <scope>NUCLEOTIDE SEQUENCE</scope>
    <source>
        <strain evidence="2">CGMCC 4.7306</strain>
    </source>
</reference>
<evidence type="ECO:0000259" key="1">
    <source>
        <dbReference type="PROSITE" id="PS50995"/>
    </source>
</evidence>
<dbReference type="InterPro" id="IPR036388">
    <property type="entry name" value="WH-like_DNA-bd_sf"/>
</dbReference>
<dbReference type="InterPro" id="IPR000835">
    <property type="entry name" value="HTH_MarR-typ"/>
</dbReference>
<keyword evidence="3" id="KW-1185">Reference proteome</keyword>
<dbReference type="PROSITE" id="PS50995">
    <property type="entry name" value="HTH_MARR_2"/>
    <property type="match status" value="1"/>
</dbReference>
<dbReference type="SMART" id="SM00347">
    <property type="entry name" value="HTH_MARR"/>
    <property type="match status" value="1"/>
</dbReference>
<dbReference type="PANTHER" id="PTHR33164:SF94">
    <property type="entry name" value="TRANSCRIPTIONAL REGULATORY PROTEIN-RELATED"/>
    <property type="match status" value="1"/>
</dbReference>
<gene>
    <name evidence="2" type="ORF">GCM10011575_01090</name>
</gene>
<accession>A0A917RZS9</accession>
<protein>
    <submittedName>
        <fullName evidence="2">Transcriptional regulator</fullName>
    </submittedName>
</protein>
<dbReference type="RefSeq" id="WP_188893229.1">
    <property type="nucleotide sequence ID" value="NZ_BMMZ01000001.1"/>
</dbReference>
<dbReference type="InterPro" id="IPR036390">
    <property type="entry name" value="WH_DNA-bd_sf"/>
</dbReference>
<proteinExistence type="predicted"/>
<dbReference type="Pfam" id="PF01047">
    <property type="entry name" value="MarR"/>
    <property type="match status" value="1"/>
</dbReference>
<dbReference type="GO" id="GO:0003700">
    <property type="term" value="F:DNA-binding transcription factor activity"/>
    <property type="evidence" value="ECO:0007669"/>
    <property type="project" value="InterPro"/>
</dbReference>
<dbReference type="Gene3D" id="1.10.10.10">
    <property type="entry name" value="Winged helix-like DNA-binding domain superfamily/Winged helix DNA-binding domain"/>
    <property type="match status" value="1"/>
</dbReference>
<evidence type="ECO:0000313" key="2">
    <source>
        <dbReference type="EMBL" id="GGL47026.1"/>
    </source>
</evidence>
<dbReference type="AlphaFoldDB" id="A0A917RZS9"/>
<organism evidence="2 3">
    <name type="scientific">Microlunatus endophyticus</name>
    <dbReference type="NCBI Taxonomy" id="1716077"/>
    <lineage>
        <taxon>Bacteria</taxon>
        <taxon>Bacillati</taxon>
        <taxon>Actinomycetota</taxon>
        <taxon>Actinomycetes</taxon>
        <taxon>Propionibacteriales</taxon>
        <taxon>Propionibacteriaceae</taxon>
        <taxon>Microlunatus</taxon>
    </lineage>
</organism>
<evidence type="ECO:0000313" key="3">
    <source>
        <dbReference type="Proteomes" id="UP000613840"/>
    </source>
</evidence>
<dbReference type="PANTHER" id="PTHR33164">
    <property type="entry name" value="TRANSCRIPTIONAL REGULATOR, MARR FAMILY"/>
    <property type="match status" value="1"/>
</dbReference>
<dbReference type="GO" id="GO:0006950">
    <property type="term" value="P:response to stress"/>
    <property type="evidence" value="ECO:0007669"/>
    <property type="project" value="TreeGrafter"/>
</dbReference>
<sequence>MASSSSNELDGFFDDLVRCETRIYNAIGETLRAEHGIVASQFEFLRYVRDHPGCRVADVATNFAAGIGATSKGCDRLVARGWIRRTPNPADGRSSLLRLTAKGERLVAEAEATFSRRLNELVTPAVAPDRLTPAREALAQLRGALERDRIGLPVG</sequence>
<comment type="caution">
    <text evidence="2">The sequence shown here is derived from an EMBL/GenBank/DDBJ whole genome shotgun (WGS) entry which is preliminary data.</text>
</comment>
<feature type="domain" description="HTH marR-type" evidence="1">
    <location>
        <begin position="9"/>
        <end position="147"/>
    </location>
</feature>
<name>A0A917RZS9_9ACTN</name>
<dbReference type="SUPFAM" id="SSF46785">
    <property type="entry name" value="Winged helix' DNA-binding domain"/>
    <property type="match status" value="1"/>
</dbReference>
<dbReference type="EMBL" id="BMMZ01000001">
    <property type="protein sequence ID" value="GGL47026.1"/>
    <property type="molecule type" value="Genomic_DNA"/>
</dbReference>
<dbReference type="InterPro" id="IPR039422">
    <property type="entry name" value="MarR/SlyA-like"/>
</dbReference>
<dbReference type="Proteomes" id="UP000613840">
    <property type="component" value="Unassembled WGS sequence"/>
</dbReference>